<accession>A0A2C5YFF3</accession>
<dbReference type="STRING" id="1399860.A0A2C5YFF3"/>
<name>A0A2C5YFF3_9HYPO</name>
<sequence length="326" mass="37429">MAPAATAATKPSPTTKSDAIPKATALKDNKLEACGALEQISELRKKYLANRYLFVTGIEMRGILKTLGASDDHLERLKDFSNHLEKDPTLPYREIRQGRYIFDYGNNSIYRTEKQNFILSRKEGFKRHDSDLYRGFPEIEDDMQQNTALQALFLFKSFFFHNFEAAQRPYQDYTSDKWVCTLFNVRTLTSDETLGEPALEGVHSDGVDHTMVTMVGHDNMAKESAITFVHDMYERLGIRVDEADKSLVRGVAQHWDFLDTLLIVDNEYFHSLTPLWRQDESRRSTRDVLVFFTRKPALEGHASYGVDSLLPHKTFSLRLALPVLHL</sequence>
<dbReference type="InterPro" id="IPR018724">
    <property type="entry name" value="2OG-Fe_dioxygenase"/>
</dbReference>
<dbReference type="EMBL" id="NJET01000016">
    <property type="protein sequence ID" value="PHH65601.1"/>
    <property type="molecule type" value="Genomic_DNA"/>
</dbReference>
<evidence type="ECO:0000313" key="2">
    <source>
        <dbReference type="Proteomes" id="UP000226192"/>
    </source>
</evidence>
<reference evidence="1 2" key="1">
    <citation type="submission" date="2017-06" db="EMBL/GenBank/DDBJ databases">
        <title>Ant-infecting Ophiocordyceps genomes reveal a high diversity of potential behavioral manipulation genes and a possible major role for enterotoxins.</title>
        <authorList>
            <person name="De Bekker C."/>
            <person name="Evans H.C."/>
            <person name="Brachmann A."/>
            <person name="Hughes D.P."/>
        </authorList>
    </citation>
    <scope>NUCLEOTIDE SEQUENCE [LARGE SCALE GENOMIC DNA]</scope>
    <source>
        <strain evidence="1 2">Map64</strain>
    </source>
</reference>
<organism evidence="1 2">
    <name type="scientific">Ophiocordyceps australis</name>
    <dbReference type="NCBI Taxonomy" id="1399860"/>
    <lineage>
        <taxon>Eukaryota</taxon>
        <taxon>Fungi</taxon>
        <taxon>Dikarya</taxon>
        <taxon>Ascomycota</taxon>
        <taxon>Pezizomycotina</taxon>
        <taxon>Sordariomycetes</taxon>
        <taxon>Hypocreomycetidae</taxon>
        <taxon>Hypocreales</taxon>
        <taxon>Ophiocordycipitaceae</taxon>
        <taxon>Ophiocordyceps</taxon>
    </lineage>
</organism>
<dbReference type="AlphaFoldDB" id="A0A2C5YFF3"/>
<proteinExistence type="predicted"/>
<dbReference type="Gene3D" id="2.60.120.620">
    <property type="entry name" value="q2cbj1_9rhob like domain"/>
    <property type="match status" value="1"/>
</dbReference>
<keyword evidence="2" id="KW-1185">Reference proteome</keyword>
<dbReference type="Pfam" id="PF10014">
    <property type="entry name" value="2OG-Fe_Oxy_2"/>
    <property type="match status" value="1"/>
</dbReference>
<dbReference type="Proteomes" id="UP000226192">
    <property type="component" value="Unassembled WGS sequence"/>
</dbReference>
<comment type="caution">
    <text evidence="1">The sequence shown here is derived from an EMBL/GenBank/DDBJ whole genome shotgun (WGS) entry which is preliminary data.</text>
</comment>
<dbReference type="OrthoDB" id="5307791at2759"/>
<gene>
    <name evidence="1" type="ORF">CDD81_2036</name>
</gene>
<protein>
    <submittedName>
        <fullName evidence="1">Uncharacterized protein</fullName>
    </submittedName>
</protein>
<dbReference type="GO" id="GO:0051213">
    <property type="term" value="F:dioxygenase activity"/>
    <property type="evidence" value="ECO:0007669"/>
    <property type="project" value="InterPro"/>
</dbReference>
<evidence type="ECO:0000313" key="1">
    <source>
        <dbReference type="EMBL" id="PHH65601.1"/>
    </source>
</evidence>